<dbReference type="EMBL" id="CP034549">
    <property type="protein sequence ID" value="AZQ43979.1"/>
    <property type="molecule type" value="Genomic_DNA"/>
</dbReference>
<keyword evidence="4" id="KW-1185">Reference proteome</keyword>
<dbReference type="KEGG" id="noj:EJ995_06930"/>
<evidence type="ECO:0000313" key="3">
    <source>
        <dbReference type="EMBL" id="AZQ43979.1"/>
    </source>
</evidence>
<keyword evidence="2" id="KW-0812">Transmembrane</keyword>
<reference evidence="3 4" key="1">
    <citation type="submission" date="2018-12" db="EMBL/GenBank/DDBJ databases">
        <title>Complete genome of Nonlabens sp. MJ115.</title>
        <authorList>
            <person name="Choi H.S."/>
            <person name="Jung J."/>
        </authorList>
    </citation>
    <scope>NUCLEOTIDE SEQUENCE [LARGE SCALE GENOMIC DNA]</scope>
    <source>
        <strain evidence="3 4">MJ115</strain>
    </source>
</reference>
<dbReference type="OrthoDB" id="1111222at2"/>
<gene>
    <name evidence="3" type="ORF">EJ995_06930</name>
</gene>
<accession>A0A3S9MXW7</accession>
<sequence length="447" mass="51616">MMDKRTKFILYAMLVVLIGLVVLESTRPKPVNWRPSYTSGDKIPLGGYVFYDNLDEMFPDAQVKAIDQVPIDFLRENIDLTDANYIFLNDYLVFDEVETDYLMEFAARGNKVFISAGSAFGAMADTLKLETNSGSFYSYGAEDTLRTRLVNEKFKDRSYVYSREGSYRYFESYDTLNSKVLGEVLAFNPQSTYLEELIMGDSDDEEELDREDWTDEEKEEQEEAEQSFEEMQLAELKTRKTPQVNFVETRVGDGAIYYHLNPIAFSNYYMLNGKENYVAEAMSYLNDGDVYFDDYGKSGRKVIQSPVRFILSDSALSAAYYLAIVAILLYIIFVSKREQRIVPVVKPLENATVDFTKTIGDLYFESGDYDAIVDKKILFFLENIRSRYYLNTQELNDVFMNRLAVKSGKSVKQTADIINYIKLLKSKSINYEHELTQLTRRIEAFNS</sequence>
<proteinExistence type="predicted"/>
<keyword evidence="2" id="KW-0472">Membrane</keyword>
<feature type="compositionally biased region" description="Acidic residues" evidence="1">
    <location>
        <begin position="201"/>
        <end position="228"/>
    </location>
</feature>
<evidence type="ECO:0000256" key="1">
    <source>
        <dbReference type="SAM" id="MobiDB-lite"/>
    </source>
</evidence>
<organism evidence="3 4">
    <name type="scientific">Nonlabens ponticola</name>
    <dbReference type="NCBI Taxonomy" id="2496866"/>
    <lineage>
        <taxon>Bacteria</taxon>
        <taxon>Pseudomonadati</taxon>
        <taxon>Bacteroidota</taxon>
        <taxon>Flavobacteriia</taxon>
        <taxon>Flavobacteriales</taxon>
        <taxon>Flavobacteriaceae</taxon>
        <taxon>Nonlabens</taxon>
    </lineage>
</organism>
<dbReference type="AlphaFoldDB" id="A0A3S9MXW7"/>
<protein>
    <submittedName>
        <fullName evidence="3">DUF4350 domain-containing protein</fullName>
    </submittedName>
</protein>
<feature type="transmembrane region" description="Helical" evidence="2">
    <location>
        <begin position="315"/>
        <end position="333"/>
    </location>
</feature>
<feature type="region of interest" description="Disordered" evidence="1">
    <location>
        <begin position="199"/>
        <end position="228"/>
    </location>
</feature>
<keyword evidence="2" id="KW-1133">Transmembrane helix</keyword>
<dbReference type="Proteomes" id="UP000279600">
    <property type="component" value="Chromosome"/>
</dbReference>
<name>A0A3S9MXW7_9FLAO</name>
<evidence type="ECO:0000256" key="2">
    <source>
        <dbReference type="SAM" id="Phobius"/>
    </source>
</evidence>
<evidence type="ECO:0000313" key="4">
    <source>
        <dbReference type="Proteomes" id="UP000279600"/>
    </source>
</evidence>